<evidence type="ECO:0000313" key="1">
    <source>
        <dbReference type="EMBL" id="EXF78718.1"/>
    </source>
</evidence>
<gene>
    <name evidence="1" type="ORF">CFIO01_08490</name>
</gene>
<dbReference type="EMBL" id="JARH01000610">
    <property type="protein sequence ID" value="EXF78718.1"/>
    <property type="molecule type" value="Genomic_DNA"/>
</dbReference>
<comment type="caution">
    <text evidence="1">The sequence shown here is derived from an EMBL/GenBank/DDBJ whole genome shotgun (WGS) entry which is preliminary data.</text>
</comment>
<dbReference type="KEGG" id="cfj:CFIO01_08490"/>
<organism evidence="1 2">
    <name type="scientific">Colletotrichum fioriniae PJ7</name>
    <dbReference type="NCBI Taxonomy" id="1445577"/>
    <lineage>
        <taxon>Eukaryota</taxon>
        <taxon>Fungi</taxon>
        <taxon>Dikarya</taxon>
        <taxon>Ascomycota</taxon>
        <taxon>Pezizomycotina</taxon>
        <taxon>Sordariomycetes</taxon>
        <taxon>Hypocreomycetidae</taxon>
        <taxon>Glomerellales</taxon>
        <taxon>Glomerellaceae</taxon>
        <taxon>Colletotrichum</taxon>
        <taxon>Colletotrichum acutatum species complex</taxon>
    </lineage>
</organism>
<keyword evidence="2" id="KW-1185">Reference proteome</keyword>
<proteinExistence type="predicted"/>
<accession>A0A010S2C0</accession>
<dbReference type="Proteomes" id="UP000020467">
    <property type="component" value="Unassembled WGS sequence"/>
</dbReference>
<name>A0A010S2C0_9PEZI</name>
<sequence length="248" mass="26748">MTKGTGATHAAPGDTLSFTQRLGVQARQICSPEVKMAQSGTQTMLSPSLLYWRCEKATGGPILDRGARDEKLQLVAQEAGIAELGMQLSRCLTVVLHLEPDRLLETCDETDVSGNGNGSGNGTSAVQPTPYIDLYRVRWSVNGSSQQQQVYEYHLTFRSRISERIPQPTHCGGPRAMAAGPNIGDTQLPRWLAFALVPELSALPPPVNAAGSGLDCRNHMVCWRCQLSPATLVQLGLTAEDPRRLGAV</sequence>
<protein>
    <submittedName>
        <fullName evidence="1">Uncharacterized protein</fullName>
    </submittedName>
</protein>
<dbReference type="AlphaFoldDB" id="A0A010S2C0"/>
<evidence type="ECO:0000313" key="2">
    <source>
        <dbReference type="Proteomes" id="UP000020467"/>
    </source>
</evidence>
<reference evidence="1 2" key="1">
    <citation type="submission" date="2014-02" db="EMBL/GenBank/DDBJ databases">
        <title>The genome sequence of Colletotrichum fioriniae PJ7.</title>
        <authorList>
            <person name="Baroncelli R."/>
            <person name="Thon M.R."/>
        </authorList>
    </citation>
    <scope>NUCLEOTIDE SEQUENCE [LARGE SCALE GENOMIC DNA]</scope>
    <source>
        <strain evidence="1 2">PJ7</strain>
    </source>
</reference>
<dbReference type="HOGENOM" id="CLU_1120088_0_0_1"/>